<evidence type="ECO:0000313" key="9">
    <source>
        <dbReference type="Proteomes" id="UP000038010"/>
    </source>
</evidence>
<name>A0A0N1H7L5_9EURO</name>
<dbReference type="GO" id="GO:0006888">
    <property type="term" value="P:endoplasmic reticulum to Golgi vesicle-mediated transport"/>
    <property type="evidence" value="ECO:0007669"/>
    <property type="project" value="InterPro"/>
</dbReference>
<dbReference type="VEuPathDB" id="FungiDB:AB675_9575"/>
<dbReference type="GO" id="GO:0000137">
    <property type="term" value="C:Golgi cis cisterna"/>
    <property type="evidence" value="ECO:0007669"/>
    <property type="project" value="TreeGrafter"/>
</dbReference>
<dbReference type="GeneID" id="28742001"/>
<reference evidence="8 9" key="1">
    <citation type="submission" date="2015-06" db="EMBL/GenBank/DDBJ databases">
        <title>Draft genome of the ant-associated black yeast Phialophora attae CBS 131958.</title>
        <authorList>
            <person name="Moreno L.F."/>
            <person name="Stielow B.J."/>
            <person name="de Hoog S."/>
            <person name="Vicente V.A."/>
            <person name="Weiss V.A."/>
            <person name="de Vries M."/>
            <person name="Cruz L.M."/>
            <person name="Souza E.M."/>
        </authorList>
    </citation>
    <scope>NUCLEOTIDE SEQUENCE [LARGE SCALE GENOMIC DNA]</scope>
    <source>
        <strain evidence="8 9">CBS 131958</strain>
    </source>
</reference>
<evidence type="ECO:0000256" key="6">
    <source>
        <dbReference type="ARBA" id="ARBA00025799"/>
    </source>
</evidence>
<evidence type="ECO:0000256" key="4">
    <source>
        <dbReference type="ARBA" id="ARBA00023034"/>
    </source>
</evidence>
<keyword evidence="5 7" id="KW-0472">Membrane</keyword>
<keyword evidence="3 7" id="KW-1133">Transmembrane helix</keyword>
<keyword evidence="4" id="KW-0333">Golgi apparatus</keyword>
<accession>A0A0N1H7L5</accession>
<dbReference type="InterPro" id="IPR007305">
    <property type="entry name" value="Vesicle_transpt_Got1/SFT2"/>
</dbReference>
<evidence type="ECO:0000256" key="7">
    <source>
        <dbReference type="SAM" id="Phobius"/>
    </source>
</evidence>
<dbReference type="GO" id="GO:0005783">
    <property type="term" value="C:endoplasmic reticulum"/>
    <property type="evidence" value="ECO:0007669"/>
    <property type="project" value="TreeGrafter"/>
</dbReference>
<feature type="transmembrane region" description="Helical" evidence="7">
    <location>
        <begin position="12"/>
        <end position="32"/>
    </location>
</feature>
<keyword evidence="2 7" id="KW-0812">Transmembrane</keyword>
<dbReference type="GO" id="GO:0030134">
    <property type="term" value="C:COPII-coated ER to Golgi transport vesicle"/>
    <property type="evidence" value="ECO:0007669"/>
    <property type="project" value="TreeGrafter"/>
</dbReference>
<dbReference type="OrthoDB" id="204784at2759"/>
<evidence type="ECO:0000256" key="3">
    <source>
        <dbReference type="ARBA" id="ARBA00022989"/>
    </source>
</evidence>
<dbReference type="InterPro" id="IPR045176">
    <property type="entry name" value="Got1"/>
</dbReference>
<dbReference type="EMBL" id="LFJN01000007">
    <property type="protein sequence ID" value="KPI42550.1"/>
    <property type="molecule type" value="Genomic_DNA"/>
</dbReference>
<comment type="similarity">
    <text evidence="6">Belongs to the GOT1 family.</text>
</comment>
<dbReference type="STRING" id="1664694.A0A0N1H7L5"/>
<dbReference type="GO" id="GO:0042147">
    <property type="term" value="P:retrograde transport, endosome to Golgi"/>
    <property type="evidence" value="ECO:0007669"/>
    <property type="project" value="InterPro"/>
</dbReference>
<dbReference type="PANTHER" id="PTHR21493:SF9">
    <property type="entry name" value="GOLGI TRANSPORT PROTEIN 1-RELATED"/>
    <property type="match status" value="1"/>
</dbReference>
<dbReference type="GO" id="GO:0000139">
    <property type="term" value="C:Golgi membrane"/>
    <property type="evidence" value="ECO:0007669"/>
    <property type="project" value="UniProtKB-SubCell"/>
</dbReference>
<feature type="transmembrane region" description="Helical" evidence="7">
    <location>
        <begin position="103"/>
        <end position="121"/>
    </location>
</feature>
<dbReference type="RefSeq" id="XP_018002513.1">
    <property type="nucleotide sequence ID" value="XM_018150121.1"/>
</dbReference>
<sequence length="139" mass="15411">MPSMWLTDMQKIGVAFCSGGGLFLFGGVLMFFDRSMLAMGNILFLIGLTLIIGVQKTFVFFARKQKLKGTAAFMAGILLILMRWPLIGFCVETYGIFVLFGDFFATIASFAGNIPIVGPYIQMALRRISYQTRNAELPV</sequence>
<feature type="transmembrane region" description="Helical" evidence="7">
    <location>
        <begin position="73"/>
        <end position="97"/>
    </location>
</feature>
<keyword evidence="9" id="KW-1185">Reference proteome</keyword>
<evidence type="ECO:0000256" key="5">
    <source>
        <dbReference type="ARBA" id="ARBA00023136"/>
    </source>
</evidence>
<dbReference type="Proteomes" id="UP000038010">
    <property type="component" value="Unassembled WGS sequence"/>
</dbReference>
<dbReference type="PANTHER" id="PTHR21493">
    <property type="entry name" value="CGI-141-RELATED/LIPASE CONTAINING PROTEIN"/>
    <property type="match status" value="1"/>
</dbReference>
<dbReference type="GO" id="GO:0005829">
    <property type="term" value="C:cytosol"/>
    <property type="evidence" value="ECO:0007669"/>
    <property type="project" value="GOC"/>
</dbReference>
<feature type="transmembrane region" description="Helical" evidence="7">
    <location>
        <begin position="38"/>
        <end position="61"/>
    </location>
</feature>
<organism evidence="8 9">
    <name type="scientific">Cyphellophora attinorum</name>
    <dbReference type="NCBI Taxonomy" id="1664694"/>
    <lineage>
        <taxon>Eukaryota</taxon>
        <taxon>Fungi</taxon>
        <taxon>Dikarya</taxon>
        <taxon>Ascomycota</taxon>
        <taxon>Pezizomycotina</taxon>
        <taxon>Eurotiomycetes</taxon>
        <taxon>Chaetothyriomycetidae</taxon>
        <taxon>Chaetothyriales</taxon>
        <taxon>Cyphellophoraceae</taxon>
        <taxon>Cyphellophora</taxon>
    </lineage>
</organism>
<proteinExistence type="inferred from homology"/>
<protein>
    <submittedName>
        <fullName evidence="8">Vesicle transport protein GOT1A</fullName>
    </submittedName>
</protein>
<comment type="subcellular location">
    <subcellularLocation>
        <location evidence="1">Golgi apparatus membrane</location>
        <topology evidence="1">Multi-pass membrane protein</topology>
    </subcellularLocation>
</comment>
<comment type="caution">
    <text evidence="8">The sequence shown here is derived from an EMBL/GenBank/DDBJ whole genome shotgun (WGS) entry which is preliminary data.</text>
</comment>
<dbReference type="Pfam" id="PF04178">
    <property type="entry name" value="Got1"/>
    <property type="match status" value="1"/>
</dbReference>
<evidence type="ECO:0000256" key="2">
    <source>
        <dbReference type="ARBA" id="ARBA00022692"/>
    </source>
</evidence>
<gene>
    <name evidence="8" type="ORF">AB675_9575</name>
</gene>
<evidence type="ECO:0000256" key="1">
    <source>
        <dbReference type="ARBA" id="ARBA00004653"/>
    </source>
</evidence>
<dbReference type="AlphaFoldDB" id="A0A0N1H7L5"/>
<evidence type="ECO:0000313" key="8">
    <source>
        <dbReference type="EMBL" id="KPI42550.1"/>
    </source>
</evidence>